<dbReference type="AlphaFoldDB" id="A0AAW9D3T5"/>
<dbReference type="Proteomes" id="UP001272137">
    <property type="component" value="Unassembled WGS sequence"/>
</dbReference>
<accession>A0AAW9D3T5</accession>
<name>A0AAW9D3T5_BURTH</name>
<evidence type="ECO:0000256" key="1">
    <source>
        <dbReference type="SAM" id="MobiDB-lite"/>
    </source>
</evidence>
<comment type="caution">
    <text evidence="2">The sequence shown here is derived from an EMBL/GenBank/DDBJ whole genome shotgun (WGS) entry which is preliminary data.</text>
</comment>
<protein>
    <submittedName>
        <fullName evidence="2">Uncharacterized protein</fullName>
    </submittedName>
</protein>
<dbReference type="EMBL" id="QXCT01000002">
    <property type="protein sequence ID" value="MDW9256738.1"/>
    <property type="molecule type" value="Genomic_DNA"/>
</dbReference>
<organism evidence="2 3">
    <name type="scientific">Burkholderia thailandensis</name>
    <dbReference type="NCBI Taxonomy" id="57975"/>
    <lineage>
        <taxon>Bacteria</taxon>
        <taxon>Pseudomonadati</taxon>
        <taxon>Pseudomonadota</taxon>
        <taxon>Betaproteobacteria</taxon>
        <taxon>Burkholderiales</taxon>
        <taxon>Burkholderiaceae</taxon>
        <taxon>Burkholderia</taxon>
        <taxon>pseudomallei group</taxon>
    </lineage>
</organism>
<evidence type="ECO:0000313" key="3">
    <source>
        <dbReference type="Proteomes" id="UP001272137"/>
    </source>
</evidence>
<gene>
    <name evidence="2" type="ORF">C7S16_3137</name>
</gene>
<reference evidence="2" key="1">
    <citation type="submission" date="2018-08" db="EMBL/GenBank/DDBJ databases">
        <title>Identification of Burkholderia cepacia strains that express a Burkholderia pseudomallei-like capsular polysaccharide.</title>
        <authorList>
            <person name="Burtnick M.N."/>
            <person name="Vongsouvath M."/>
            <person name="Newton P."/>
            <person name="Wuthiekanun V."/>
            <person name="Limmathurotsakul D."/>
            <person name="Brett P.J."/>
            <person name="Chantratita N."/>
            <person name="Dance D.A."/>
        </authorList>
    </citation>
    <scope>NUCLEOTIDE SEQUENCE</scope>
    <source>
        <strain evidence="2">SBXCC001</strain>
    </source>
</reference>
<feature type="region of interest" description="Disordered" evidence="1">
    <location>
        <begin position="1"/>
        <end position="37"/>
    </location>
</feature>
<evidence type="ECO:0000313" key="2">
    <source>
        <dbReference type="EMBL" id="MDW9256738.1"/>
    </source>
</evidence>
<feature type="compositionally biased region" description="Basic and acidic residues" evidence="1">
    <location>
        <begin position="7"/>
        <end position="18"/>
    </location>
</feature>
<feature type="compositionally biased region" description="Polar residues" evidence="1">
    <location>
        <begin position="26"/>
        <end position="37"/>
    </location>
</feature>
<sequence>MPGARRVSPDDRAPRLRYTEFAGSSAHPTPTSKEGPA</sequence>
<proteinExistence type="predicted"/>